<organism evidence="1 2">
    <name type="scientific">Sedimentitalea xiamensis</name>
    <dbReference type="NCBI Taxonomy" id="3050037"/>
    <lineage>
        <taxon>Bacteria</taxon>
        <taxon>Pseudomonadati</taxon>
        <taxon>Pseudomonadota</taxon>
        <taxon>Alphaproteobacteria</taxon>
        <taxon>Rhodobacterales</taxon>
        <taxon>Paracoccaceae</taxon>
        <taxon>Sedimentitalea</taxon>
    </lineage>
</organism>
<dbReference type="Proteomes" id="UP001227126">
    <property type="component" value="Unassembled WGS sequence"/>
</dbReference>
<dbReference type="EMBL" id="JASNJE010000002">
    <property type="protein sequence ID" value="MDK3071853.1"/>
    <property type="molecule type" value="Genomic_DNA"/>
</dbReference>
<keyword evidence="2" id="KW-1185">Reference proteome</keyword>
<evidence type="ECO:0000313" key="1">
    <source>
        <dbReference type="EMBL" id="MDK3071853.1"/>
    </source>
</evidence>
<dbReference type="RefSeq" id="WP_284483811.1">
    <property type="nucleotide sequence ID" value="NZ_JASNJE010000002.1"/>
</dbReference>
<accession>A0ABT7F9Z1</accession>
<comment type="caution">
    <text evidence="1">The sequence shown here is derived from an EMBL/GenBank/DDBJ whole genome shotgun (WGS) entry which is preliminary data.</text>
</comment>
<proteinExistence type="predicted"/>
<reference evidence="1 2" key="1">
    <citation type="submission" date="2023-05" db="EMBL/GenBank/DDBJ databases">
        <title>Sedimentitalea sp. nov. JM2-8.</title>
        <authorList>
            <person name="Huang J."/>
        </authorList>
    </citation>
    <scope>NUCLEOTIDE SEQUENCE [LARGE SCALE GENOMIC DNA]</scope>
    <source>
        <strain evidence="1 2">JM2-8</strain>
    </source>
</reference>
<protein>
    <submittedName>
        <fullName evidence="1">Antifreeze protein</fullName>
    </submittedName>
</protein>
<evidence type="ECO:0000313" key="2">
    <source>
        <dbReference type="Proteomes" id="UP001227126"/>
    </source>
</evidence>
<name>A0ABT7F9Z1_9RHOB</name>
<sequence length="108" mass="11682">MHEAIDRASDMAKTWVTLVQLISDTYSVMALRILGLSGAWSLPEDENSQMIQEKLPAFTEAAVAGALTAMSGRGPDRVMQALIAPISEKANANRLRLTGREPASNDIQ</sequence>
<gene>
    <name evidence="1" type="ORF">QO034_01910</name>
</gene>